<feature type="compositionally biased region" description="Low complexity" evidence="1">
    <location>
        <begin position="36"/>
        <end position="55"/>
    </location>
</feature>
<dbReference type="InterPro" id="IPR013783">
    <property type="entry name" value="Ig-like_fold"/>
</dbReference>
<dbReference type="Proteomes" id="UP000179157">
    <property type="component" value="Unassembled WGS sequence"/>
</dbReference>
<proteinExistence type="predicted"/>
<feature type="non-terminal residue" evidence="2">
    <location>
        <position position="208"/>
    </location>
</feature>
<gene>
    <name evidence="2" type="ORF">A2Z21_07300</name>
</gene>
<dbReference type="STRING" id="1817864.A2Z21_07300"/>
<evidence type="ECO:0000256" key="1">
    <source>
        <dbReference type="SAM" id="MobiDB-lite"/>
    </source>
</evidence>
<feature type="region of interest" description="Disordered" evidence="1">
    <location>
        <begin position="33"/>
        <end position="91"/>
    </location>
</feature>
<evidence type="ECO:0000313" key="3">
    <source>
        <dbReference type="Proteomes" id="UP000179157"/>
    </source>
</evidence>
<dbReference type="Gene3D" id="2.60.40.10">
    <property type="entry name" value="Immunoglobulins"/>
    <property type="match status" value="1"/>
</dbReference>
<dbReference type="AlphaFoldDB" id="A0A1F5V0G5"/>
<protein>
    <submittedName>
        <fullName evidence="2">Uncharacterized protein</fullName>
    </submittedName>
</protein>
<sequence>MMKRRGWEMKLVLFLLALAGVMVVLAGCGGPKQTTQVKQPPAQEQPKAPETAKTTPPAPVEETKPPQTEEPQRGTGTPTTPTTTPTASPPQVVKVESFPENGYVVAGGSAAFHAQIKSTSAVSGFAVELKLDGNVVSSQSVSLTAQEQKTLRFQVEKLDAAGKHTVEILNWKSAISVIEPASSPLRPGTIPIDAQVITKDEGITDTGI</sequence>
<dbReference type="PROSITE" id="PS51257">
    <property type="entry name" value="PROKAR_LIPOPROTEIN"/>
    <property type="match status" value="1"/>
</dbReference>
<organism evidence="2 3">
    <name type="scientific">Fraserbacteria sp. (strain RBG_16_55_9)</name>
    <dbReference type="NCBI Taxonomy" id="1817864"/>
    <lineage>
        <taxon>Bacteria</taxon>
        <taxon>Candidatus Fraseribacteriota</taxon>
    </lineage>
</organism>
<dbReference type="EMBL" id="MFGX01000023">
    <property type="protein sequence ID" value="OGF56900.1"/>
    <property type="molecule type" value="Genomic_DNA"/>
</dbReference>
<evidence type="ECO:0000313" key="2">
    <source>
        <dbReference type="EMBL" id="OGF56900.1"/>
    </source>
</evidence>
<accession>A0A1F5V0G5</accession>
<feature type="compositionally biased region" description="Low complexity" evidence="1">
    <location>
        <begin position="74"/>
        <end position="86"/>
    </location>
</feature>
<comment type="caution">
    <text evidence="2">The sequence shown here is derived from an EMBL/GenBank/DDBJ whole genome shotgun (WGS) entry which is preliminary data.</text>
</comment>
<name>A0A1F5V0G5_FRAXR</name>
<reference evidence="2 3" key="1">
    <citation type="journal article" date="2016" name="Nat. Commun.">
        <title>Thousands of microbial genomes shed light on interconnected biogeochemical processes in an aquifer system.</title>
        <authorList>
            <person name="Anantharaman K."/>
            <person name="Brown C.T."/>
            <person name="Hug L.A."/>
            <person name="Sharon I."/>
            <person name="Castelle C.J."/>
            <person name="Probst A.J."/>
            <person name="Thomas B.C."/>
            <person name="Singh A."/>
            <person name="Wilkins M.J."/>
            <person name="Karaoz U."/>
            <person name="Brodie E.L."/>
            <person name="Williams K.H."/>
            <person name="Hubbard S.S."/>
            <person name="Banfield J.F."/>
        </authorList>
    </citation>
    <scope>NUCLEOTIDE SEQUENCE [LARGE SCALE GENOMIC DNA]</scope>
    <source>
        <strain evidence="3">RBG_16_55_9</strain>
    </source>
</reference>